<dbReference type="SUPFAM" id="SSF56801">
    <property type="entry name" value="Acetyl-CoA synthetase-like"/>
    <property type="match status" value="1"/>
</dbReference>
<evidence type="ECO:0000256" key="3">
    <source>
        <dbReference type="ARBA" id="ARBA00022741"/>
    </source>
</evidence>
<evidence type="ECO:0000256" key="2">
    <source>
        <dbReference type="ARBA" id="ARBA00022598"/>
    </source>
</evidence>
<organism evidence="8 9">
    <name type="scientific">Planococcus shenhongbingii</name>
    <dbReference type="NCBI Taxonomy" id="3058398"/>
    <lineage>
        <taxon>Bacteria</taxon>
        <taxon>Bacillati</taxon>
        <taxon>Bacillota</taxon>
        <taxon>Bacilli</taxon>
        <taxon>Bacillales</taxon>
        <taxon>Caryophanaceae</taxon>
        <taxon>Planococcus</taxon>
    </lineage>
</organism>
<keyword evidence="3" id="KW-0547">Nucleotide-binding</keyword>
<dbReference type="InterPro" id="IPR045851">
    <property type="entry name" value="AMP-bd_C_sf"/>
</dbReference>
<evidence type="ECO:0000313" key="8">
    <source>
        <dbReference type="EMBL" id="MDN7245605.1"/>
    </source>
</evidence>
<evidence type="ECO:0000256" key="5">
    <source>
        <dbReference type="ARBA" id="ARBA00022990"/>
    </source>
</evidence>
<dbReference type="PANTHER" id="PTHR24095">
    <property type="entry name" value="ACETYL-COENZYME A SYNTHETASE"/>
    <property type="match status" value="1"/>
</dbReference>
<protein>
    <recommendedName>
        <fullName evidence="1">acetate--CoA ligase</fullName>
        <ecNumber evidence="1">6.2.1.1</ecNumber>
    </recommendedName>
</protein>
<sequence length="572" mass="64306">MANSTIIQPNKGHYNIAEELPSWEDFSWKDIETNFSWSQTGKVNMAYECVDRHVEAGFGEKTALHYIGEQEEYKLTYRDLKEKSDLWATVLKKRGVKKGDFVFVFLPKHPDCHIAMLAAIKLGAVVGPLFEAFMEDAVKERIQDCGGTFLIASPELVKRVQRDQLPSLTTVFITAEPEQCTGDEISLFEEARNVETEENIIEWVDLDHGLNIHYTSGSTGKPKGIIHAHRAMIQQYITGRWVLDLKEGDIYWCTAHPGWVTGTVYGVFAPLLNRTTTVIHGGRFGAEEWYDILERTGVTVWYSAPTAFRMLMAKGDKLISNYDLSKIRHILSVGEPLNPEIVRWGIETLSNRIHDTWWMTETGAQLIVNLPSEAIKPGSMGKPFPGIEAAILGEDGEILEAGAVGQLALKANWPSLMREVWKDPAKYSTYFPFDGWYLSGDLATIDETGYVFFQGRSDDMINSSGERIGPFEVESKLIEHPAVAEVGVIGKPDAVRGEIVKAFIVLNKEYQESKELLEELRLFVRSGLAAHAAPREIEFLEELPKTPISGKVLRRELKAREAKKSSDLLVNK</sequence>
<evidence type="ECO:0000259" key="7">
    <source>
        <dbReference type="Pfam" id="PF13193"/>
    </source>
</evidence>
<dbReference type="RefSeq" id="WP_301856242.1">
    <property type="nucleotide sequence ID" value="NZ_JAUJWU010000002.1"/>
</dbReference>
<dbReference type="PANTHER" id="PTHR24095:SF14">
    <property type="entry name" value="ACETYL-COENZYME A SYNTHETASE 1"/>
    <property type="match status" value="1"/>
</dbReference>
<dbReference type="InterPro" id="IPR020845">
    <property type="entry name" value="AMP-binding_CS"/>
</dbReference>
<gene>
    <name evidence="8" type="primary">acsA</name>
    <name evidence="8" type="ORF">QWY13_08835</name>
</gene>
<dbReference type="NCBIfam" id="NF003313">
    <property type="entry name" value="PRK04319.1"/>
    <property type="match status" value="1"/>
</dbReference>
<dbReference type="Gene3D" id="3.40.50.12780">
    <property type="entry name" value="N-terminal domain of ligase-like"/>
    <property type="match status" value="1"/>
</dbReference>
<dbReference type="InterPro" id="IPR025110">
    <property type="entry name" value="AMP-bd_C"/>
</dbReference>
<comment type="caution">
    <text evidence="8">The sequence shown here is derived from an EMBL/GenBank/DDBJ whole genome shotgun (WGS) entry which is preliminary data.</text>
</comment>
<keyword evidence="4" id="KW-0067">ATP-binding</keyword>
<reference evidence="8 9" key="1">
    <citation type="submission" date="2023-07" db="EMBL/GenBank/DDBJ databases">
        <title>Novel species in genus Planococcus.</title>
        <authorList>
            <person name="Ning S."/>
        </authorList>
    </citation>
    <scope>NUCLEOTIDE SEQUENCE [LARGE SCALE GENOMIC DNA]</scope>
    <source>
        <strain evidence="8 9">N017</strain>
    </source>
</reference>
<dbReference type="GO" id="GO:0003987">
    <property type="term" value="F:acetate-CoA ligase activity"/>
    <property type="evidence" value="ECO:0007669"/>
    <property type="project" value="UniProtKB-EC"/>
</dbReference>
<dbReference type="Pfam" id="PF13193">
    <property type="entry name" value="AMP-binding_C"/>
    <property type="match status" value="1"/>
</dbReference>
<keyword evidence="9" id="KW-1185">Reference proteome</keyword>
<feature type="domain" description="AMP-binding enzyme C-terminal" evidence="7">
    <location>
        <begin position="472"/>
        <end position="547"/>
    </location>
</feature>
<dbReference type="InterPro" id="IPR042099">
    <property type="entry name" value="ANL_N_sf"/>
</dbReference>
<dbReference type="PROSITE" id="PS00455">
    <property type="entry name" value="AMP_BINDING"/>
    <property type="match status" value="1"/>
</dbReference>
<evidence type="ECO:0000256" key="4">
    <source>
        <dbReference type="ARBA" id="ARBA00022840"/>
    </source>
</evidence>
<name>A0ABT8NCJ2_9BACL</name>
<feature type="domain" description="AMP-dependent synthetase/ligase" evidence="6">
    <location>
        <begin position="56"/>
        <end position="418"/>
    </location>
</feature>
<keyword evidence="2 8" id="KW-0436">Ligase</keyword>
<dbReference type="Gene3D" id="3.30.300.30">
    <property type="match status" value="1"/>
</dbReference>
<keyword evidence="5" id="KW-0007">Acetylation</keyword>
<dbReference type="Pfam" id="PF00501">
    <property type="entry name" value="AMP-binding"/>
    <property type="match status" value="1"/>
</dbReference>
<evidence type="ECO:0000256" key="1">
    <source>
        <dbReference type="ARBA" id="ARBA00013275"/>
    </source>
</evidence>
<dbReference type="Proteomes" id="UP001172142">
    <property type="component" value="Unassembled WGS sequence"/>
</dbReference>
<dbReference type="InterPro" id="IPR000873">
    <property type="entry name" value="AMP-dep_synth/lig_dom"/>
</dbReference>
<dbReference type="EMBL" id="JAUJWU010000002">
    <property type="protein sequence ID" value="MDN7245605.1"/>
    <property type="molecule type" value="Genomic_DNA"/>
</dbReference>
<dbReference type="EC" id="6.2.1.1" evidence="1"/>
<accession>A0ABT8NCJ2</accession>
<proteinExistence type="predicted"/>
<evidence type="ECO:0000313" key="9">
    <source>
        <dbReference type="Proteomes" id="UP001172142"/>
    </source>
</evidence>
<evidence type="ECO:0000259" key="6">
    <source>
        <dbReference type="Pfam" id="PF00501"/>
    </source>
</evidence>